<sequence>GPIVDFIDFYKNCIEKFQRKRSSDNDKIKKLENQINKISDTENEFQNMVNQMYN</sequence>
<feature type="coiled-coil region" evidence="1">
    <location>
        <begin position="14"/>
        <end position="51"/>
    </location>
</feature>
<organism evidence="2 3">
    <name type="scientific">Diversispora eburnea</name>
    <dbReference type="NCBI Taxonomy" id="1213867"/>
    <lineage>
        <taxon>Eukaryota</taxon>
        <taxon>Fungi</taxon>
        <taxon>Fungi incertae sedis</taxon>
        <taxon>Mucoromycota</taxon>
        <taxon>Glomeromycotina</taxon>
        <taxon>Glomeromycetes</taxon>
        <taxon>Diversisporales</taxon>
        <taxon>Diversisporaceae</taxon>
        <taxon>Diversispora</taxon>
    </lineage>
</organism>
<evidence type="ECO:0000313" key="3">
    <source>
        <dbReference type="Proteomes" id="UP000789706"/>
    </source>
</evidence>
<evidence type="ECO:0000256" key="1">
    <source>
        <dbReference type="SAM" id="Coils"/>
    </source>
</evidence>
<dbReference type="Proteomes" id="UP000789706">
    <property type="component" value="Unassembled WGS sequence"/>
</dbReference>
<dbReference type="AlphaFoldDB" id="A0A9N9CIL0"/>
<proteinExistence type="predicted"/>
<comment type="caution">
    <text evidence="2">The sequence shown here is derived from an EMBL/GenBank/DDBJ whole genome shotgun (WGS) entry which is preliminary data.</text>
</comment>
<keyword evidence="3" id="KW-1185">Reference proteome</keyword>
<evidence type="ECO:0000313" key="2">
    <source>
        <dbReference type="EMBL" id="CAG8603053.1"/>
    </source>
</evidence>
<protein>
    <submittedName>
        <fullName evidence="2">11669_t:CDS:1</fullName>
    </submittedName>
</protein>
<name>A0A9N9CIL0_9GLOM</name>
<reference evidence="2" key="1">
    <citation type="submission" date="2021-06" db="EMBL/GenBank/DDBJ databases">
        <authorList>
            <person name="Kallberg Y."/>
            <person name="Tangrot J."/>
            <person name="Rosling A."/>
        </authorList>
    </citation>
    <scope>NUCLEOTIDE SEQUENCE</scope>
    <source>
        <strain evidence="2">AZ414A</strain>
    </source>
</reference>
<feature type="non-terminal residue" evidence="2">
    <location>
        <position position="1"/>
    </location>
</feature>
<accession>A0A9N9CIL0</accession>
<keyword evidence="1" id="KW-0175">Coiled coil</keyword>
<gene>
    <name evidence="2" type="ORF">DEBURN_LOCUS9617</name>
</gene>
<dbReference type="EMBL" id="CAJVPK010001958">
    <property type="protein sequence ID" value="CAG8603053.1"/>
    <property type="molecule type" value="Genomic_DNA"/>
</dbReference>